<sequence length="35" mass="4127">MKIYQFTTSILSHWKHQKNVLLKEALCQILLGVQN</sequence>
<dbReference type="AlphaFoldDB" id="A0ABD3DG87"/>
<protein>
    <recommendedName>
        <fullName evidence="3">Ribosomal protein S15</fullName>
    </recommendedName>
</protein>
<comment type="caution">
    <text evidence="1">The sequence shown here is derived from an EMBL/GenBank/DDBJ whole genome shotgun (WGS) entry which is preliminary data.</text>
</comment>
<organism evidence="1 2">
    <name type="scientific">Castilleja foliolosa</name>
    <dbReference type="NCBI Taxonomy" id="1961234"/>
    <lineage>
        <taxon>Eukaryota</taxon>
        <taxon>Viridiplantae</taxon>
        <taxon>Streptophyta</taxon>
        <taxon>Embryophyta</taxon>
        <taxon>Tracheophyta</taxon>
        <taxon>Spermatophyta</taxon>
        <taxon>Magnoliopsida</taxon>
        <taxon>eudicotyledons</taxon>
        <taxon>Gunneridae</taxon>
        <taxon>Pentapetalae</taxon>
        <taxon>asterids</taxon>
        <taxon>lamiids</taxon>
        <taxon>Lamiales</taxon>
        <taxon>Orobanchaceae</taxon>
        <taxon>Pedicularideae</taxon>
        <taxon>Castillejinae</taxon>
        <taxon>Castilleja</taxon>
    </lineage>
</organism>
<accession>A0ABD3DG87</accession>
<evidence type="ECO:0000313" key="2">
    <source>
        <dbReference type="Proteomes" id="UP001632038"/>
    </source>
</evidence>
<keyword evidence="2" id="KW-1185">Reference proteome</keyword>
<gene>
    <name evidence="1" type="ORF">CASFOL_016005</name>
</gene>
<dbReference type="EMBL" id="JAVIJP010000017">
    <property type="protein sequence ID" value="KAL3641037.1"/>
    <property type="molecule type" value="Genomic_DNA"/>
</dbReference>
<proteinExistence type="predicted"/>
<evidence type="ECO:0000313" key="1">
    <source>
        <dbReference type="EMBL" id="KAL3641037.1"/>
    </source>
</evidence>
<name>A0ABD3DG87_9LAMI</name>
<dbReference type="Proteomes" id="UP001632038">
    <property type="component" value="Unassembled WGS sequence"/>
</dbReference>
<evidence type="ECO:0008006" key="3">
    <source>
        <dbReference type="Google" id="ProtNLM"/>
    </source>
</evidence>
<reference evidence="2" key="1">
    <citation type="journal article" date="2024" name="IScience">
        <title>Strigolactones Initiate the Formation of Haustorium-like Structures in Castilleja.</title>
        <authorList>
            <person name="Buerger M."/>
            <person name="Peterson D."/>
            <person name="Chory J."/>
        </authorList>
    </citation>
    <scope>NUCLEOTIDE SEQUENCE [LARGE SCALE GENOMIC DNA]</scope>
</reference>